<feature type="region of interest" description="Disordered" evidence="1">
    <location>
        <begin position="28"/>
        <end position="57"/>
    </location>
</feature>
<protein>
    <submittedName>
        <fullName evidence="2">Uncharacterized protein</fullName>
    </submittedName>
</protein>
<dbReference type="OrthoDB" id="5578629at2759"/>
<feature type="compositionally biased region" description="Polar residues" evidence="1">
    <location>
        <begin position="96"/>
        <end position="132"/>
    </location>
</feature>
<name>A0A2G5BEQ4_COERN</name>
<feature type="compositionally biased region" description="Basic residues" evidence="1">
    <location>
        <begin position="48"/>
        <end position="57"/>
    </location>
</feature>
<evidence type="ECO:0000313" key="3">
    <source>
        <dbReference type="Proteomes" id="UP000242474"/>
    </source>
</evidence>
<proteinExistence type="predicted"/>
<sequence length="352" mass="38666">MTRIKAVFQPKPATSELDRHAVDTRGFAGQKRQLHRHSTQSDICQRKSIPKSARHPPRLVARSPLREDSILRDLCALAEVGFIPSTIQPRRTTVQLTVSNSPTGTHMRTEQHSSNMEEVSASARSPVNTLSGHTFYDDDNSDGKRQTNPQQLTPDTPLGKSRFGSTKERQQGLIRSISIMEPLMPSLPSPISQYDERSIFGHTRSDSSSFDSTTTLSLTPQVNSPVSTVFEDTNAPRISYSPSQRTLDVADCGCASNAAVCACAKDLLRLMPLSGFNVFDDRAMVRRSHSAGFSEHALFDTCNVGLSDRDLLADPIGLCSGQRALYMRASCSESELVRSTFDLAKLLPSTPQ</sequence>
<evidence type="ECO:0000256" key="1">
    <source>
        <dbReference type="SAM" id="MobiDB-lite"/>
    </source>
</evidence>
<dbReference type="Proteomes" id="UP000242474">
    <property type="component" value="Unassembled WGS sequence"/>
</dbReference>
<evidence type="ECO:0000313" key="2">
    <source>
        <dbReference type="EMBL" id="PIA17483.1"/>
    </source>
</evidence>
<gene>
    <name evidence="2" type="ORF">COEREDRAFT_80492</name>
</gene>
<dbReference type="EMBL" id="KZ303494">
    <property type="protein sequence ID" value="PIA17483.1"/>
    <property type="molecule type" value="Genomic_DNA"/>
</dbReference>
<keyword evidence="3" id="KW-1185">Reference proteome</keyword>
<feature type="region of interest" description="Disordered" evidence="1">
    <location>
        <begin position="96"/>
        <end position="170"/>
    </location>
</feature>
<dbReference type="AlphaFoldDB" id="A0A2G5BEQ4"/>
<reference evidence="2 3" key="1">
    <citation type="journal article" date="2015" name="Genome Biol. Evol.">
        <title>Phylogenomic analyses indicate that early fungi evolved digesting cell walls of algal ancestors of land plants.</title>
        <authorList>
            <person name="Chang Y."/>
            <person name="Wang S."/>
            <person name="Sekimoto S."/>
            <person name="Aerts A.L."/>
            <person name="Choi C."/>
            <person name="Clum A."/>
            <person name="LaButti K.M."/>
            <person name="Lindquist E.A."/>
            <person name="Yee Ngan C."/>
            <person name="Ohm R.A."/>
            <person name="Salamov A.A."/>
            <person name="Grigoriev I.V."/>
            <person name="Spatafora J.W."/>
            <person name="Berbee M.L."/>
        </authorList>
    </citation>
    <scope>NUCLEOTIDE SEQUENCE [LARGE SCALE GENOMIC DNA]</scope>
    <source>
        <strain evidence="2 3">NRRL 1564</strain>
    </source>
</reference>
<accession>A0A2G5BEQ4</accession>
<organism evidence="2 3">
    <name type="scientific">Coemansia reversa (strain ATCC 12441 / NRRL 1564)</name>
    <dbReference type="NCBI Taxonomy" id="763665"/>
    <lineage>
        <taxon>Eukaryota</taxon>
        <taxon>Fungi</taxon>
        <taxon>Fungi incertae sedis</taxon>
        <taxon>Zoopagomycota</taxon>
        <taxon>Kickxellomycotina</taxon>
        <taxon>Kickxellomycetes</taxon>
        <taxon>Kickxellales</taxon>
        <taxon>Kickxellaceae</taxon>
        <taxon>Coemansia</taxon>
    </lineage>
</organism>